<dbReference type="Proteomes" id="UP000599109">
    <property type="component" value="Unassembled WGS sequence"/>
</dbReference>
<dbReference type="EMBL" id="JAEQNE010000001">
    <property type="protein sequence ID" value="MBL0389870.1"/>
    <property type="molecule type" value="Genomic_DNA"/>
</dbReference>
<sequence>MSNSKGGEGQRRDRGDSETERDTTGSQPTVFALGEERLSLLELRALSPQEAVWRGRSVGLSDALIMMVDDEMLNIEMTEAFLADAGYRHFVNTDRPELAVPMMRKEQPGVLLLDLSMPRVSGMDILAAMREDAVLRHVPVIVLTSSTDPQVKLKALALGAMDFLSKPVDPSELALRIRNTLAASAYREYLSQHDTLTALPNKQRYRRDMTAVLDEALASAHPGALIHVGVDDLGRINDALGRVVGDQLLQRVAKRLASCVQTEHGGELSSDQHNPTLYRFDGDEFAIIVPYMEGVPSAAFINKLLEDSTVNFQRAGFPELFVTCSVGVSVFPNDGTEPDVLMRNAGLALRHAKLAGPHRYEFFSPQFKDMALSRLDLSAELRHAVSRDEIELLYEPRVELATGRVVAAEAVLRWRHASGRMIEGDELMDLAGSSEMDVVLNEWKFEALLKHVKNWRTAGLQLVPIAAKVSLANMRPSDLAHLVNASIAGGLDARLLLLELQQVAALDNLPAREAAAIAGMRKKGVRVALARFGCNASVSHLRQLPCDEILVDPSFVRDLDRDGTAQAMLLGIGDLARRLRLACVACGVETAQQLAFLKKNGWTLGQGPLFGERLPGLAFAARWLARGSKPVHAPMPSNLS</sequence>
<evidence type="ECO:0000259" key="5">
    <source>
        <dbReference type="PROSITE" id="PS50887"/>
    </source>
</evidence>
<dbReference type="InterPro" id="IPR050706">
    <property type="entry name" value="Cyclic-di-GMP_PDE-like"/>
</dbReference>
<dbReference type="InterPro" id="IPR001789">
    <property type="entry name" value="Sig_transdc_resp-reg_receiver"/>
</dbReference>
<dbReference type="InterPro" id="IPR011006">
    <property type="entry name" value="CheY-like_superfamily"/>
</dbReference>
<dbReference type="Pfam" id="PF00990">
    <property type="entry name" value="GGDEF"/>
    <property type="match status" value="1"/>
</dbReference>
<evidence type="ECO:0000313" key="6">
    <source>
        <dbReference type="EMBL" id="MBL0389870.1"/>
    </source>
</evidence>
<feature type="region of interest" description="Disordered" evidence="2">
    <location>
        <begin position="1"/>
        <end position="29"/>
    </location>
</feature>
<dbReference type="InterPro" id="IPR043128">
    <property type="entry name" value="Rev_trsase/Diguanyl_cyclase"/>
</dbReference>
<dbReference type="CDD" id="cd01948">
    <property type="entry name" value="EAL"/>
    <property type="match status" value="1"/>
</dbReference>
<proteinExistence type="predicted"/>
<dbReference type="Pfam" id="PF00072">
    <property type="entry name" value="Response_reg"/>
    <property type="match status" value="1"/>
</dbReference>
<gene>
    <name evidence="6" type="ORF">JJ685_01815</name>
</gene>
<comment type="caution">
    <text evidence="6">The sequence shown here is derived from an EMBL/GenBank/DDBJ whole genome shotgun (WGS) entry which is preliminary data.</text>
</comment>
<dbReference type="SUPFAM" id="SSF52172">
    <property type="entry name" value="CheY-like"/>
    <property type="match status" value="1"/>
</dbReference>
<feature type="modified residue" description="4-aspartylphosphate" evidence="1">
    <location>
        <position position="114"/>
    </location>
</feature>
<dbReference type="InterPro" id="IPR000160">
    <property type="entry name" value="GGDEF_dom"/>
</dbReference>
<feature type="domain" description="Response regulatory" evidence="3">
    <location>
        <begin position="64"/>
        <end position="181"/>
    </location>
</feature>
<dbReference type="PROSITE" id="PS50887">
    <property type="entry name" value="GGDEF"/>
    <property type="match status" value="1"/>
</dbReference>
<dbReference type="Gene3D" id="3.30.70.270">
    <property type="match status" value="1"/>
</dbReference>
<dbReference type="SMART" id="SM00052">
    <property type="entry name" value="EAL"/>
    <property type="match status" value="1"/>
</dbReference>
<evidence type="ECO:0000259" key="4">
    <source>
        <dbReference type="PROSITE" id="PS50883"/>
    </source>
</evidence>
<dbReference type="GO" id="GO:0000160">
    <property type="term" value="P:phosphorelay signal transduction system"/>
    <property type="evidence" value="ECO:0007669"/>
    <property type="project" value="InterPro"/>
</dbReference>
<dbReference type="Gene3D" id="3.20.20.450">
    <property type="entry name" value="EAL domain"/>
    <property type="match status" value="1"/>
</dbReference>
<dbReference type="RefSeq" id="WP_201672463.1">
    <property type="nucleotide sequence ID" value="NZ_JAEQNE010000001.1"/>
</dbReference>
<dbReference type="NCBIfam" id="TIGR00254">
    <property type="entry name" value="GGDEF"/>
    <property type="match status" value="1"/>
</dbReference>
<dbReference type="SUPFAM" id="SSF55073">
    <property type="entry name" value="Nucleotide cyclase"/>
    <property type="match status" value="1"/>
</dbReference>
<dbReference type="SUPFAM" id="SSF141868">
    <property type="entry name" value="EAL domain-like"/>
    <property type="match status" value="1"/>
</dbReference>
<accession>A0A936YT25</accession>
<dbReference type="SMART" id="SM00448">
    <property type="entry name" value="REC"/>
    <property type="match status" value="1"/>
</dbReference>
<dbReference type="PANTHER" id="PTHR33121">
    <property type="entry name" value="CYCLIC DI-GMP PHOSPHODIESTERASE PDEF"/>
    <property type="match status" value="1"/>
</dbReference>
<keyword evidence="1" id="KW-0597">Phosphoprotein</keyword>
<keyword evidence="7" id="KW-1185">Reference proteome</keyword>
<evidence type="ECO:0000313" key="7">
    <source>
        <dbReference type="Proteomes" id="UP000599109"/>
    </source>
</evidence>
<evidence type="ECO:0000256" key="2">
    <source>
        <dbReference type="SAM" id="MobiDB-lite"/>
    </source>
</evidence>
<dbReference type="SMART" id="SM00267">
    <property type="entry name" value="GGDEF"/>
    <property type="match status" value="1"/>
</dbReference>
<feature type="domain" description="GGDEF" evidence="5">
    <location>
        <begin position="221"/>
        <end position="365"/>
    </location>
</feature>
<dbReference type="PROSITE" id="PS50110">
    <property type="entry name" value="RESPONSE_REGULATORY"/>
    <property type="match status" value="1"/>
</dbReference>
<dbReference type="InterPro" id="IPR029787">
    <property type="entry name" value="Nucleotide_cyclase"/>
</dbReference>
<dbReference type="AlphaFoldDB" id="A0A936YT25"/>
<dbReference type="GO" id="GO:0071111">
    <property type="term" value="F:cyclic-guanylate-specific phosphodiesterase activity"/>
    <property type="evidence" value="ECO:0007669"/>
    <property type="project" value="InterPro"/>
</dbReference>
<dbReference type="Gene3D" id="3.40.50.2300">
    <property type="match status" value="1"/>
</dbReference>
<dbReference type="InterPro" id="IPR035919">
    <property type="entry name" value="EAL_sf"/>
</dbReference>
<feature type="domain" description="EAL" evidence="4">
    <location>
        <begin position="374"/>
        <end position="627"/>
    </location>
</feature>
<evidence type="ECO:0000259" key="3">
    <source>
        <dbReference type="PROSITE" id="PS50110"/>
    </source>
</evidence>
<dbReference type="InterPro" id="IPR001633">
    <property type="entry name" value="EAL_dom"/>
</dbReference>
<dbReference type="Pfam" id="PF00563">
    <property type="entry name" value="EAL"/>
    <property type="match status" value="1"/>
</dbReference>
<organism evidence="6 7">
    <name type="scientific">Ramlibacter monticola</name>
    <dbReference type="NCBI Taxonomy" id="1926872"/>
    <lineage>
        <taxon>Bacteria</taxon>
        <taxon>Pseudomonadati</taxon>
        <taxon>Pseudomonadota</taxon>
        <taxon>Betaproteobacteria</taxon>
        <taxon>Burkholderiales</taxon>
        <taxon>Comamonadaceae</taxon>
        <taxon>Ramlibacter</taxon>
    </lineage>
</organism>
<dbReference type="PANTHER" id="PTHR33121:SF70">
    <property type="entry name" value="SIGNALING PROTEIN YKOW"/>
    <property type="match status" value="1"/>
</dbReference>
<dbReference type="CDD" id="cd01949">
    <property type="entry name" value="GGDEF"/>
    <property type="match status" value="1"/>
</dbReference>
<protein>
    <submittedName>
        <fullName evidence="6">EAL domain-containing protein</fullName>
    </submittedName>
</protein>
<reference evidence="6 7" key="1">
    <citation type="journal article" date="2017" name="Int. J. Syst. Evol. Microbiol.">
        <title>Ramlibacter monticola sp. nov., isolated from forest soil.</title>
        <authorList>
            <person name="Chaudhary D.K."/>
            <person name="Kim J."/>
        </authorList>
    </citation>
    <scope>NUCLEOTIDE SEQUENCE [LARGE SCALE GENOMIC DNA]</scope>
    <source>
        <strain evidence="6 7">KACC 19175</strain>
    </source>
</reference>
<feature type="compositionally biased region" description="Basic and acidic residues" evidence="2">
    <location>
        <begin position="8"/>
        <end position="23"/>
    </location>
</feature>
<evidence type="ECO:0000256" key="1">
    <source>
        <dbReference type="PROSITE-ProRule" id="PRU00169"/>
    </source>
</evidence>
<dbReference type="PROSITE" id="PS50883">
    <property type="entry name" value="EAL"/>
    <property type="match status" value="1"/>
</dbReference>
<name>A0A936YT25_9BURK</name>